<dbReference type="InterPro" id="IPR038248">
    <property type="entry name" value="Dicer_dimer_sf"/>
</dbReference>
<dbReference type="Gene3D" id="1.10.1520.10">
    <property type="entry name" value="Ribonuclease III domain"/>
    <property type="match status" value="2"/>
</dbReference>
<dbReference type="Proteomes" id="UP000504637">
    <property type="component" value="Unplaced"/>
</dbReference>
<dbReference type="SMART" id="SM00535">
    <property type="entry name" value="RIBOc"/>
    <property type="match status" value="2"/>
</dbReference>
<evidence type="ECO:0000256" key="10">
    <source>
        <dbReference type="ARBA" id="ARBA00022842"/>
    </source>
</evidence>
<dbReference type="RefSeq" id="XP_033463329.1">
    <property type="nucleotide sequence ID" value="XM_033600912.1"/>
</dbReference>
<feature type="domain" description="RNase III" evidence="17">
    <location>
        <begin position="1078"/>
        <end position="1264"/>
    </location>
</feature>
<reference evidence="22" key="3">
    <citation type="submission" date="2025-08" db="UniProtKB">
        <authorList>
            <consortium name="RefSeq"/>
        </authorList>
    </citation>
    <scope>IDENTIFICATION</scope>
    <source>
        <strain evidence="22">CBS 342.82</strain>
    </source>
</reference>
<evidence type="ECO:0000256" key="7">
    <source>
        <dbReference type="ARBA" id="ARBA00022801"/>
    </source>
</evidence>
<evidence type="ECO:0000256" key="11">
    <source>
        <dbReference type="ARBA" id="ARBA00022884"/>
    </source>
</evidence>
<evidence type="ECO:0000259" key="18">
    <source>
        <dbReference type="PROSITE" id="PS51192"/>
    </source>
</evidence>
<evidence type="ECO:0000256" key="5">
    <source>
        <dbReference type="ARBA" id="ARBA00022737"/>
    </source>
</evidence>
<dbReference type="PANTHER" id="PTHR14950">
    <property type="entry name" value="DICER-RELATED"/>
    <property type="match status" value="1"/>
</dbReference>
<keyword evidence="9" id="KW-0067">ATP-binding</keyword>
<evidence type="ECO:0000313" key="21">
    <source>
        <dbReference type="Proteomes" id="UP000504637"/>
    </source>
</evidence>
<evidence type="ECO:0000313" key="22">
    <source>
        <dbReference type="RefSeq" id="XP_033463329.1"/>
    </source>
</evidence>
<feature type="region of interest" description="Disordered" evidence="16">
    <location>
        <begin position="1363"/>
        <end position="1383"/>
    </location>
</feature>
<dbReference type="Pfam" id="PF00270">
    <property type="entry name" value="DEAD"/>
    <property type="match status" value="1"/>
</dbReference>
<dbReference type="Pfam" id="PF00271">
    <property type="entry name" value="Helicase_C"/>
    <property type="match status" value="1"/>
</dbReference>
<dbReference type="GO" id="GO:0046872">
    <property type="term" value="F:metal ion binding"/>
    <property type="evidence" value="ECO:0007669"/>
    <property type="project" value="UniProtKB-KW"/>
</dbReference>
<feature type="domain" description="RNase III" evidence="17">
    <location>
        <begin position="894"/>
        <end position="1039"/>
    </location>
</feature>
<keyword evidence="11 15" id="KW-0694">RNA-binding</keyword>
<dbReference type="GO" id="GO:0005634">
    <property type="term" value="C:nucleus"/>
    <property type="evidence" value="ECO:0007669"/>
    <property type="project" value="TreeGrafter"/>
</dbReference>
<reference evidence="22" key="2">
    <citation type="submission" date="2020-04" db="EMBL/GenBank/DDBJ databases">
        <authorList>
            <consortium name="NCBI Genome Project"/>
        </authorList>
    </citation>
    <scope>NUCLEOTIDE SEQUENCE</scope>
    <source>
        <strain evidence="22">CBS 342.82</strain>
    </source>
</reference>
<keyword evidence="7 22" id="KW-0378">Hydrolase</keyword>
<evidence type="ECO:0000256" key="1">
    <source>
        <dbReference type="ARBA" id="ARBA00001936"/>
    </source>
</evidence>
<evidence type="ECO:0000256" key="9">
    <source>
        <dbReference type="ARBA" id="ARBA00022840"/>
    </source>
</evidence>
<dbReference type="GO" id="GO:0003723">
    <property type="term" value="F:RNA binding"/>
    <property type="evidence" value="ECO:0007669"/>
    <property type="project" value="UniProtKB-UniRule"/>
</dbReference>
<dbReference type="GeneID" id="54358712"/>
<comment type="function">
    <text evidence="14">Dicer-like endonuclease involved in cleaving double-stranded RNA in the RNA interference (RNAi) pathway. Produces 21 to 25 bp dsRNAs (siRNAs) which target the selective destruction of homologous RNAs leading to sequence-specific suppression of gene expression, called post-transcriptional gene silencing (PTGS). Part of a broad host defense response against viral infection and transposons.</text>
</comment>
<dbReference type="GO" id="GO:0005737">
    <property type="term" value="C:cytoplasm"/>
    <property type="evidence" value="ECO:0007669"/>
    <property type="project" value="TreeGrafter"/>
</dbReference>
<evidence type="ECO:0000256" key="13">
    <source>
        <dbReference type="ARBA" id="ARBA00023211"/>
    </source>
</evidence>
<evidence type="ECO:0000256" key="12">
    <source>
        <dbReference type="ARBA" id="ARBA00023118"/>
    </source>
</evidence>
<keyword evidence="4" id="KW-0479">Metal-binding</keyword>
<feature type="domain" description="Helicase ATP-binding" evidence="18">
    <location>
        <begin position="10"/>
        <end position="188"/>
    </location>
</feature>
<keyword evidence="6" id="KW-0547">Nucleotide-binding</keyword>
<dbReference type="Gene3D" id="3.40.50.300">
    <property type="entry name" value="P-loop containing nucleotide triphosphate hydrolases"/>
    <property type="match status" value="2"/>
</dbReference>
<keyword evidence="21" id="KW-1185">Reference proteome</keyword>
<dbReference type="GO" id="GO:0004525">
    <property type="term" value="F:ribonuclease III activity"/>
    <property type="evidence" value="ECO:0007669"/>
    <property type="project" value="InterPro"/>
</dbReference>
<dbReference type="PROSITE" id="PS51192">
    <property type="entry name" value="HELICASE_ATP_BIND_1"/>
    <property type="match status" value="1"/>
</dbReference>
<dbReference type="CDD" id="cd00593">
    <property type="entry name" value="RIBOc"/>
    <property type="match status" value="2"/>
</dbReference>
<sequence>MRLRSYQQEMLEASLQRNTIVVMDTGSGKTIVAASRILAELERSVTGKAIWLLVPNVALAQQHYGRLSDLLPAYHVLLLTGNDGVEKWSEQKLWDLLLKGVSLVICTPAVLLDALTHGFIKIEEIPLLVFDEAHRCTKNSPMSKLMRDFYHPAKSHGRSTPHILGLTASPVVNAKQQNIALIEANLDAVIVTPIQHRAELGKYVHRPQLTKVEFEVDHAASLHGTGPLCSALTMAVAHYNISTDPYVLDLESCSDDKSSKALAKIYRSRKTFCFEQLVSLEIRAATVREQLGPTMAEWYLTSCIQKFQKCEVSVNPLFHDLTDRERDHLAKIFESIVAQGKNNVLESQPIITCYKAQALVATLLSSASTSMRGIIFVEQRAVTTAMCHLLNNIPEIAAHYNIGSFVGTSANTSRKIRVADLVELKQQQSSLGEFRDGSKNLIIATNVLEEGIDVSACNFVISYDPPQNLVSFVQRRGRARQADSTNIIFLPKDDLRANVQDWAALEAEMVEMYVNADVERLDEMQTQEDLAQRDSYRVPSTGALLTHENAQAHLHHFCQVGVSQATDHVDLRPEYSTIQDESTKLWSASVTLPSYVHPSLRHAESEQSWHTERSAIYDAAFQAYVNLHENGLVNDNLLPLFKDNRPEEGQMHLDQPSIKEVSERRPVWWAACDELRKPEVMWSRSIIEISGPEGCLVTMSMWTPERRPTDETFQLHWDDMRTYTVSVHASDGKSLENCAEIAATREITKLLLRAVYGDKVSPERDDFPAIFAPVNCDDLHVWLSKRQQNPRQLDISSLRPREEWGLLRSRRIPGRSFFLRNFTDASQTTDTQVQVKVFPKRRDFLHAVANLDVISADETVKHTLYASECTMDVLEAKYSQFAAFIPCIMHRVDVNLLVDELCTTILRDLALKDTSLVFEAISSPPARESTDYNRLEYLGDCLLKHITEVQLMTQHRSWPENYLTEQKDRIVCNKHLSKAALNARLDHFILTKIFTGNKWRPIYAGEVLAETTEQKRSMSTKVLADVMEALIGAAYVDGGLNKAHACIQLLLPEETWWPMDRCFSGLVEGLSPCDISDLRPLERLIGHTFRYPSLLVEATTHVSFQGSHTGMSYERLEFLGDSVLDVIITPKLFAHASKLKHWQLHGVHEALVNSHFLGFCCLRYATEDEVFVVVNDHDAEGLPMPDLQPSTRQLHLYDFMRASSIFAAYRIKAVAAFETLRRPIEDALSHGYEYPWCDLVALSPHKFFCDLVESIIGALYIDSGGDLRVCEAFVKRLGILDFMQHMLDHGVKTLSPKERMGIVADQGKVKYVNSLSEDKLSHTCTVNVDDEKVFTVEGCGNKVEAEVKAAYYAAKIWENRQDDQNRRKRRLKRTEDTTMHAEI</sequence>
<comment type="similarity">
    <text evidence="15">Belongs to the helicase family. Dicer subfamily.</text>
</comment>
<dbReference type="OrthoDB" id="416741at2759"/>
<evidence type="ECO:0000256" key="3">
    <source>
        <dbReference type="ARBA" id="ARBA00022721"/>
    </source>
</evidence>
<reference evidence="22" key="1">
    <citation type="submission" date="2020-01" db="EMBL/GenBank/DDBJ databases">
        <authorList>
            <consortium name="DOE Joint Genome Institute"/>
            <person name="Haridas S."/>
            <person name="Albert R."/>
            <person name="Binder M."/>
            <person name="Bloem J."/>
            <person name="Labutti K."/>
            <person name="Salamov A."/>
            <person name="Andreopoulos B."/>
            <person name="Baker S.E."/>
            <person name="Barry K."/>
            <person name="Bills G."/>
            <person name="Bluhm B.H."/>
            <person name="Cannon C."/>
            <person name="Castanera R."/>
            <person name="Culley D.E."/>
            <person name="Daum C."/>
            <person name="Ezra D."/>
            <person name="Gonzalez J.B."/>
            <person name="Henrissat B."/>
            <person name="Kuo A."/>
            <person name="Liang C."/>
            <person name="Lipzen A."/>
            <person name="Lutzoni F."/>
            <person name="Magnuson J."/>
            <person name="Mondo S."/>
            <person name="Nolan M."/>
            <person name="Ohm R."/>
            <person name="Pangilinan J."/>
            <person name="Park H.-J."/>
            <person name="Ramirez L."/>
            <person name="Alfaro M."/>
            <person name="Sun H."/>
            <person name="Tritt A."/>
            <person name="Yoshinaga Y."/>
            <person name="Zwiers L.-H."/>
            <person name="Turgeon B.G."/>
            <person name="Goodwin S.B."/>
            <person name="Spatafora J.W."/>
            <person name="Crous P.W."/>
            <person name="Grigoriev I.V."/>
        </authorList>
    </citation>
    <scope>NUCLEOTIDE SEQUENCE</scope>
    <source>
        <strain evidence="22">CBS 342.82</strain>
    </source>
</reference>
<keyword evidence="3" id="KW-0930">Antiviral protein</keyword>
<evidence type="ECO:0000256" key="2">
    <source>
        <dbReference type="ARBA" id="ARBA00001946"/>
    </source>
</evidence>
<dbReference type="GO" id="GO:0051607">
    <property type="term" value="P:defense response to virus"/>
    <property type="evidence" value="ECO:0007669"/>
    <property type="project" value="UniProtKB-KW"/>
</dbReference>
<keyword evidence="13" id="KW-0464">Manganese</keyword>
<feature type="domain" description="Helicase C-terminal" evidence="19">
    <location>
        <begin position="355"/>
        <end position="532"/>
    </location>
</feature>
<protein>
    <submittedName>
        <fullName evidence="22">P-loop containing nucleoside triphosphate hydrolase protein</fullName>
    </submittedName>
</protein>
<dbReference type="InterPro" id="IPR036389">
    <property type="entry name" value="RNase_III_sf"/>
</dbReference>
<feature type="compositionally biased region" description="Basic and acidic residues" evidence="16">
    <location>
        <begin position="1373"/>
        <end position="1383"/>
    </location>
</feature>
<dbReference type="GO" id="GO:0050688">
    <property type="term" value="P:regulation of defense response to virus"/>
    <property type="evidence" value="ECO:0007669"/>
    <property type="project" value="UniProtKB-KW"/>
</dbReference>
<dbReference type="SMART" id="SM00490">
    <property type="entry name" value="HELICc"/>
    <property type="match status" value="1"/>
</dbReference>
<keyword evidence="12" id="KW-0051">Antiviral defense</keyword>
<evidence type="ECO:0000256" key="4">
    <source>
        <dbReference type="ARBA" id="ARBA00022723"/>
    </source>
</evidence>
<dbReference type="GO" id="GO:0004386">
    <property type="term" value="F:helicase activity"/>
    <property type="evidence" value="ECO:0007669"/>
    <property type="project" value="UniProtKB-KW"/>
</dbReference>
<dbReference type="PROSITE" id="PS51194">
    <property type="entry name" value="HELICASE_CTER"/>
    <property type="match status" value="1"/>
</dbReference>
<evidence type="ECO:0000256" key="16">
    <source>
        <dbReference type="SAM" id="MobiDB-lite"/>
    </source>
</evidence>
<dbReference type="InterPro" id="IPR005034">
    <property type="entry name" value="Dicer_dimerisation"/>
</dbReference>
<comment type="cofactor">
    <cofactor evidence="1">
        <name>Mn(2+)</name>
        <dbReference type="ChEBI" id="CHEBI:29035"/>
    </cofactor>
</comment>
<dbReference type="SMART" id="SM00487">
    <property type="entry name" value="DEXDc"/>
    <property type="match status" value="1"/>
</dbReference>
<evidence type="ECO:0000259" key="19">
    <source>
        <dbReference type="PROSITE" id="PS51194"/>
    </source>
</evidence>
<accession>A0A6J3MEI1</accession>
<keyword evidence="10" id="KW-0460">Magnesium</keyword>
<dbReference type="Pfam" id="PF00636">
    <property type="entry name" value="Ribonuclease_3"/>
    <property type="match status" value="2"/>
</dbReference>
<evidence type="ECO:0000259" key="20">
    <source>
        <dbReference type="PROSITE" id="PS51327"/>
    </source>
</evidence>
<dbReference type="Gene3D" id="3.30.160.380">
    <property type="entry name" value="Dicer dimerisation domain"/>
    <property type="match status" value="1"/>
</dbReference>
<evidence type="ECO:0000256" key="14">
    <source>
        <dbReference type="ARBA" id="ARBA00025403"/>
    </source>
</evidence>
<dbReference type="SUPFAM" id="SSF52540">
    <property type="entry name" value="P-loop containing nucleoside triphosphate hydrolases"/>
    <property type="match status" value="1"/>
</dbReference>
<dbReference type="Pfam" id="PF03368">
    <property type="entry name" value="Dicer_dimer"/>
    <property type="match status" value="1"/>
</dbReference>
<dbReference type="InterPro" id="IPR000999">
    <property type="entry name" value="RNase_III_dom"/>
</dbReference>
<organism evidence="22">
    <name type="scientific">Dissoconium aciculare CBS 342.82</name>
    <dbReference type="NCBI Taxonomy" id="1314786"/>
    <lineage>
        <taxon>Eukaryota</taxon>
        <taxon>Fungi</taxon>
        <taxon>Dikarya</taxon>
        <taxon>Ascomycota</taxon>
        <taxon>Pezizomycotina</taxon>
        <taxon>Dothideomycetes</taxon>
        <taxon>Dothideomycetidae</taxon>
        <taxon>Mycosphaerellales</taxon>
        <taxon>Dissoconiaceae</taxon>
        <taxon>Dissoconium</taxon>
    </lineage>
</organism>
<dbReference type="InterPro" id="IPR001650">
    <property type="entry name" value="Helicase_C-like"/>
</dbReference>
<dbReference type="PROSITE" id="PS50142">
    <property type="entry name" value="RNASE_3_2"/>
    <property type="match status" value="2"/>
</dbReference>
<dbReference type="PANTHER" id="PTHR14950:SF37">
    <property type="entry name" value="ENDORIBONUCLEASE DICER"/>
    <property type="match status" value="1"/>
</dbReference>
<evidence type="ECO:0000256" key="8">
    <source>
        <dbReference type="ARBA" id="ARBA00022806"/>
    </source>
</evidence>
<dbReference type="PROSITE" id="PS00517">
    <property type="entry name" value="RNASE_3_1"/>
    <property type="match status" value="1"/>
</dbReference>
<name>A0A6J3MEI1_9PEZI</name>
<evidence type="ECO:0000259" key="17">
    <source>
        <dbReference type="PROSITE" id="PS50142"/>
    </source>
</evidence>
<keyword evidence="8" id="KW-0347">Helicase</keyword>
<dbReference type="FunFam" id="1.10.1520.10:FF:000032">
    <property type="entry name" value="Dicer-like protein 2"/>
    <property type="match status" value="1"/>
</dbReference>
<proteinExistence type="inferred from homology"/>
<keyword evidence="5" id="KW-0677">Repeat</keyword>
<dbReference type="GO" id="GO:0005524">
    <property type="term" value="F:ATP binding"/>
    <property type="evidence" value="ECO:0007669"/>
    <property type="project" value="UniProtKB-KW"/>
</dbReference>
<gene>
    <name evidence="22" type="ORF">K489DRAFT_313130</name>
</gene>
<dbReference type="PROSITE" id="PS51327">
    <property type="entry name" value="DICER_DSRBF"/>
    <property type="match status" value="1"/>
</dbReference>
<dbReference type="GO" id="GO:0030422">
    <property type="term" value="P:siRNA processing"/>
    <property type="evidence" value="ECO:0007669"/>
    <property type="project" value="TreeGrafter"/>
</dbReference>
<feature type="domain" description="Dicer dsRNA-binding fold" evidence="20">
    <location>
        <begin position="550"/>
        <end position="647"/>
    </location>
</feature>
<evidence type="ECO:0000256" key="15">
    <source>
        <dbReference type="PROSITE-ProRule" id="PRU00657"/>
    </source>
</evidence>
<evidence type="ECO:0000256" key="6">
    <source>
        <dbReference type="ARBA" id="ARBA00022741"/>
    </source>
</evidence>
<dbReference type="InterPro" id="IPR027417">
    <property type="entry name" value="P-loop_NTPase"/>
</dbReference>
<dbReference type="InterPro" id="IPR014001">
    <property type="entry name" value="Helicase_ATP-bd"/>
</dbReference>
<dbReference type="InterPro" id="IPR011545">
    <property type="entry name" value="DEAD/DEAH_box_helicase_dom"/>
</dbReference>
<comment type="cofactor">
    <cofactor evidence="2">
        <name>Mg(2+)</name>
        <dbReference type="ChEBI" id="CHEBI:18420"/>
    </cofactor>
</comment>
<dbReference type="SUPFAM" id="SSF69065">
    <property type="entry name" value="RNase III domain-like"/>
    <property type="match status" value="2"/>
</dbReference>